<name>A0A9Q0CDM0_9POAL</name>
<dbReference type="AlphaFoldDB" id="A0A9Q0CDM0"/>
<dbReference type="OrthoDB" id="10056939at2759"/>
<organism evidence="10 11">
    <name type="scientific">Rhynchospora breviuscula</name>
    <dbReference type="NCBI Taxonomy" id="2022672"/>
    <lineage>
        <taxon>Eukaryota</taxon>
        <taxon>Viridiplantae</taxon>
        <taxon>Streptophyta</taxon>
        <taxon>Embryophyta</taxon>
        <taxon>Tracheophyta</taxon>
        <taxon>Spermatophyta</taxon>
        <taxon>Magnoliopsida</taxon>
        <taxon>Liliopsida</taxon>
        <taxon>Poales</taxon>
        <taxon>Cyperaceae</taxon>
        <taxon>Cyperoideae</taxon>
        <taxon>Rhynchosporeae</taxon>
        <taxon>Rhynchospora</taxon>
    </lineage>
</organism>
<comment type="similarity">
    <text evidence="2">Belongs to the TALE/BELL homeobox family.</text>
</comment>
<dbReference type="PROSITE" id="PS50071">
    <property type="entry name" value="HOMEOBOX_2"/>
    <property type="match status" value="1"/>
</dbReference>
<dbReference type="CDD" id="cd00086">
    <property type="entry name" value="homeodomain"/>
    <property type="match status" value="1"/>
</dbReference>
<sequence>MLRNYIIPKIMDGRSINNLSQAFPTWNERNQVETAQISSLTLSPQFETINPGNGLSLSLASHIQPDPTKTVCFDSPAYMLQNSAYLKPAQELLNEMVCISSAAEISVNEGRSLNGKFLQLGERIKSCSSKEKESVQTKLIALLNELESRYDHYFNQMDQVIASFESMLGTGAASSYTTLTIQAMLKHFANLRDAIITQINASKDSRHEEEMTANNGMTKKESLRNLAMMQTRQVWRPLRGLPEDSVVVLRAWLFEHFLHPYPNDNEKLMLAVRTGLSRSQISNWFINARVRLWKPMIEEMYKEEFLDDPRNLNTYS</sequence>
<proteinExistence type="inferred from homology"/>
<dbReference type="InterPro" id="IPR006563">
    <property type="entry name" value="POX_dom"/>
</dbReference>
<evidence type="ECO:0000256" key="7">
    <source>
        <dbReference type="ARBA" id="ARBA00023242"/>
    </source>
</evidence>
<evidence type="ECO:0000256" key="6">
    <source>
        <dbReference type="ARBA" id="ARBA00023163"/>
    </source>
</evidence>
<evidence type="ECO:0000256" key="2">
    <source>
        <dbReference type="ARBA" id="ARBA00006454"/>
    </source>
</evidence>
<dbReference type="Pfam" id="PF05920">
    <property type="entry name" value="Homeobox_KN"/>
    <property type="match status" value="1"/>
</dbReference>
<comment type="caution">
    <text evidence="10">The sequence shown here is derived from an EMBL/GenBank/DDBJ whole genome shotgun (WGS) entry which is preliminary data.</text>
</comment>
<protein>
    <recommendedName>
        <fullName evidence="9">Homeobox domain-containing protein</fullName>
    </recommendedName>
</protein>
<dbReference type="EMBL" id="JAMQYH010000004">
    <property type="protein sequence ID" value="KAJ1691790.1"/>
    <property type="molecule type" value="Genomic_DNA"/>
</dbReference>
<dbReference type="InterPro" id="IPR001356">
    <property type="entry name" value="HD"/>
</dbReference>
<evidence type="ECO:0000256" key="1">
    <source>
        <dbReference type="ARBA" id="ARBA00004123"/>
    </source>
</evidence>
<dbReference type="SMART" id="SM00574">
    <property type="entry name" value="POX"/>
    <property type="match status" value="1"/>
</dbReference>
<dbReference type="PANTHER" id="PTHR11850">
    <property type="entry name" value="HOMEOBOX PROTEIN TRANSCRIPTION FACTORS"/>
    <property type="match status" value="1"/>
</dbReference>
<dbReference type="InterPro" id="IPR009057">
    <property type="entry name" value="Homeodomain-like_sf"/>
</dbReference>
<keyword evidence="11" id="KW-1185">Reference proteome</keyword>
<evidence type="ECO:0000313" key="11">
    <source>
        <dbReference type="Proteomes" id="UP001151287"/>
    </source>
</evidence>
<keyword evidence="5 8" id="KW-0371">Homeobox</keyword>
<dbReference type="Pfam" id="PF07526">
    <property type="entry name" value="POX"/>
    <property type="match status" value="1"/>
</dbReference>
<dbReference type="SMART" id="SM00389">
    <property type="entry name" value="HOX"/>
    <property type="match status" value="1"/>
</dbReference>
<dbReference type="GO" id="GO:0005634">
    <property type="term" value="C:nucleus"/>
    <property type="evidence" value="ECO:0007669"/>
    <property type="project" value="UniProtKB-SubCell"/>
</dbReference>
<keyword evidence="4 8" id="KW-0238">DNA-binding</keyword>
<evidence type="ECO:0000256" key="5">
    <source>
        <dbReference type="ARBA" id="ARBA00023155"/>
    </source>
</evidence>
<dbReference type="SUPFAM" id="SSF46689">
    <property type="entry name" value="Homeodomain-like"/>
    <property type="match status" value="1"/>
</dbReference>
<dbReference type="InterPro" id="IPR008422">
    <property type="entry name" value="KN_HD"/>
</dbReference>
<evidence type="ECO:0000256" key="8">
    <source>
        <dbReference type="PROSITE-ProRule" id="PRU00108"/>
    </source>
</evidence>
<dbReference type="InterPro" id="IPR050224">
    <property type="entry name" value="TALE_homeobox"/>
</dbReference>
<keyword evidence="7 8" id="KW-0539">Nucleus</keyword>
<keyword evidence="6" id="KW-0804">Transcription</keyword>
<evidence type="ECO:0000259" key="9">
    <source>
        <dbReference type="PROSITE" id="PS50071"/>
    </source>
</evidence>
<comment type="subcellular location">
    <subcellularLocation>
        <location evidence="1 8">Nucleus</location>
    </subcellularLocation>
</comment>
<keyword evidence="3" id="KW-0805">Transcription regulation</keyword>
<accession>A0A9Q0CDM0</accession>
<feature type="DNA-binding region" description="Homeobox" evidence="8">
    <location>
        <begin position="234"/>
        <end position="296"/>
    </location>
</feature>
<gene>
    <name evidence="10" type="ORF">LUZ63_015945</name>
</gene>
<feature type="domain" description="Homeobox" evidence="9">
    <location>
        <begin position="232"/>
        <end position="295"/>
    </location>
</feature>
<dbReference type="GO" id="GO:0006355">
    <property type="term" value="P:regulation of DNA-templated transcription"/>
    <property type="evidence" value="ECO:0007669"/>
    <property type="project" value="InterPro"/>
</dbReference>
<dbReference type="Gene3D" id="1.10.10.60">
    <property type="entry name" value="Homeodomain-like"/>
    <property type="match status" value="1"/>
</dbReference>
<dbReference type="Proteomes" id="UP001151287">
    <property type="component" value="Unassembled WGS sequence"/>
</dbReference>
<evidence type="ECO:0000313" key="10">
    <source>
        <dbReference type="EMBL" id="KAJ1691790.1"/>
    </source>
</evidence>
<dbReference type="GO" id="GO:0003677">
    <property type="term" value="F:DNA binding"/>
    <property type="evidence" value="ECO:0007669"/>
    <property type="project" value="UniProtKB-UniRule"/>
</dbReference>
<evidence type="ECO:0000256" key="4">
    <source>
        <dbReference type="ARBA" id="ARBA00023125"/>
    </source>
</evidence>
<reference evidence="10" key="1">
    <citation type="journal article" date="2022" name="Cell">
        <title>Repeat-based holocentromeres influence genome architecture and karyotype evolution.</title>
        <authorList>
            <person name="Hofstatter P.G."/>
            <person name="Thangavel G."/>
            <person name="Lux T."/>
            <person name="Neumann P."/>
            <person name="Vondrak T."/>
            <person name="Novak P."/>
            <person name="Zhang M."/>
            <person name="Costa L."/>
            <person name="Castellani M."/>
            <person name="Scott A."/>
            <person name="Toegelov H."/>
            <person name="Fuchs J."/>
            <person name="Mata-Sucre Y."/>
            <person name="Dias Y."/>
            <person name="Vanzela A.L.L."/>
            <person name="Huettel B."/>
            <person name="Almeida C.C.S."/>
            <person name="Simkova H."/>
            <person name="Souza G."/>
            <person name="Pedrosa-Harand A."/>
            <person name="Macas J."/>
            <person name="Mayer K.F.X."/>
            <person name="Houben A."/>
            <person name="Marques A."/>
        </authorList>
    </citation>
    <scope>NUCLEOTIDE SEQUENCE</scope>
    <source>
        <strain evidence="10">RhyBre1mFocal</strain>
    </source>
</reference>
<evidence type="ECO:0000256" key="3">
    <source>
        <dbReference type="ARBA" id="ARBA00023015"/>
    </source>
</evidence>